<dbReference type="GO" id="GO:0005935">
    <property type="term" value="C:cellular bud neck"/>
    <property type="evidence" value="ECO:0007669"/>
    <property type="project" value="TreeGrafter"/>
</dbReference>
<feature type="compositionally biased region" description="Polar residues" evidence="1">
    <location>
        <begin position="1065"/>
        <end position="1075"/>
    </location>
</feature>
<organism evidence="3 4">
    <name type="scientific">Arxiozyma heterogenica</name>
    <dbReference type="NCBI Taxonomy" id="278026"/>
    <lineage>
        <taxon>Eukaryota</taxon>
        <taxon>Fungi</taxon>
        <taxon>Dikarya</taxon>
        <taxon>Ascomycota</taxon>
        <taxon>Saccharomycotina</taxon>
        <taxon>Saccharomycetes</taxon>
        <taxon>Saccharomycetales</taxon>
        <taxon>Saccharomycetaceae</taxon>
        <taxon>Arxiozyma</taxon>
    </lineage>
</organism>
<feature type="compositionally biased region" description="Polar residues" evidence="1">
    <location>
        <begin position="627"/>
        <end position="640"/>
    </location>
</feature>
<gene>
    <name evidence="3" type="ORF">RI543_003708</name>
</gene>
<feature type="compositionally biased region" description="Polar residues" evidence="1">
    <location>
        <begin position="577"/>
        <end position="589"/>
    </location>
</feature>
<feature type="compositionally biased region" description="Polar residues" evidence="1">
    <location>
        <begin position="1149"/>
        <end position="1160"/>
    </location>
</feature>
<feature type="compositionally biased region" description="Low complexity" evidence="1">
    <location>
        <begin position="658"/>
        <end position="667"/>
    </location>
</feature>
<feature type="region of interest" description="Disordered" evidence="1">
    <location>
        <begin position="624"/>
        <end position="667"/>
    </location>
</feature>
<dbReference type="InterPro" id="IPR037508">
    <property type="entry name" value="Msb1/Mug8"/>
</dbReference>
<evidence type="ECO:0000256" key="1">
    <source>
        <dbReference type="SAM" id="MobiDB-lite"/>
    </source>
</evidence>
<feature type="region of interest" description="Disordered" evidence="1">
    <location>
        <begin position="577"/>
        <end position="603"/>
    </location>
</feature>
<feature type="region of interest" description="Disordered" evidence="1">
    <location>
        <begin position="927"/>
        <end position="974"/>
    </location>
</feature>
<feature type="compositionally biased region" description="Polar residues" evidence="1">
    <location>
        <begin position="1171"/>
        <end position="1195"/>
    </location>
</feature>
<accession>A0AAN8A803</accession>
<dbReference type="InterPro" id="IPR012965">
    <property type="entry name" value="Msb1/Mug8_dom"/>
</dbReference>
<feature type="compositionally biased region" description="Polar residues" evidence="1">
    <location>
        <begin position="1"/>
        <end position="21"/>
    </location>
</feature>
<feature type="compositionally biased region" description="Low complexity" evidence="1">
    <location>
        <begin position="1137"/>
        <end position="1148"/>
    </location>
</feature>
<feature type="compositionally biased region" description="Polar residues" evidence="1">
    <location>
        <begin position="60"/>
        <end position="71"/>
    </location>
</feature>
<dbReference type="PANTHER" id="PTHR28093:SF1">
    <property type="entry name" value="MORPHOGENESIS-RELATED PROTEIN MSB1"/>
    <property type="match status" value="1"/>
</dbReference>
<protein>
    <recommendedName>
        <fullName evidence="2">Meiotically up-regulated protein Msb1/Mug8 domain-containing protein</fullName>
    </recommendedName>
</protein>
<feature type="compositionally biased region" description="Basic and acidic residues" evidence="1">
    <location>
        <begin position="531"/>
        <end position="548"/>
    </location>
</feature>
<comment type="caution">
    <text evidence="3">The sequence shown here is derived from an EMBL/GenBank/DDBJ whole genome shotgun (WGS) entry which is preliminary data.</text>
</comment>
<feature type="region of interest" description="Disordered" evidence="1">
    <location>
        <begin position="524"/>
        <end position="553"/>
    </location>
</feature>
<evidence type="ECO:0000313" key="3">
    <source>
        <dbReference type="EMBL" id="KAK5778785.1"/>
    </source>
</evidence>
<name>A0AAN8A803_9SACH</name>
<feature type="compositionally biased region" description="Polar residues" evidence="1">
    <location>
        <begin position="960"/>
        <end position="969"/>
    </location>
</feature>
<feature type="compositionally biased region" description="Polar residues" evidence="1">
    <location>
        <begin position="647"/>
        <end position="657"/>
    </location>
</feature>
<feature type="region of interest" description="Disordered" evidence="1">
    <location>
        <begin position="1"/>
        <end position="72"/>
    </location>
</feature>
<keyword evidence="4" id="KW-1185">Reference proteome</keyword>
<dbReference type="EMBL" id="JAWIZZ010000051">
    <property type="protein sequence ID" value="KAK5778785.1"/>
    <property type="molecule type" value="Genomic_DNA"/>
</dbReference>
<dbReference type="Proteomes" id="UP001306508">
    <property type="component" value="Unassembled WGS sequence"/>
</dbReference>
<sequence length="1369" mass="157647">MNTTSKPLPSTPSEGKISQNIHYDIPSNEEYRPSGIKEMKQNNYSGEIKSISPKKRNMTNKESPNNNTHNISDTDEEFEFFHEFKREKVKDVIHHITSFLKQNAIDIEYLMIPFRPEQSNEKLLKFLNAIFPLGNGQPVNEKSQMKIINKTDVWTLFQSLKYIWCRLPNSEIVGWKAYLKFKYKEIEKNYPQKAFLEIMPQCLDSPNHASIVYDFFDLIVTLSSNSRVNKMSARKVAKMCALWAFKKSNINTINDRDTDDYRDDTEFMDINNKNSREGPSYDFDANNPRFGKINNSFQDGLNEWIPASDAMFHLLLSFLKSFVPRDLESSKLPKSLKSILFNNEYPPKGSTAYTSQTILTIPLVTLYTDKFSRKPWQLLERCNDLLDFSNHDAFEAREDYALLKSLFKKKNNVEGISRKMSQESRRLMKIMSTKHSTFQAGWAPRRCVNNIYELKENIQIQRVDIDDYFIWTWLSSLSYEETSEKKKIFGRSLILEFEFDGFKKWVAFEECDITLHYKSTSQFKKNRIKKKNDNNDRESINSNKDRPLPTKQNSTPVYEKFQQEVPNQSISKVNHSVLNSPSLTPQGQYHTIIDRPSSHKNHKPNLHVLEEKISKWNPLNNLRKKSNSIANEKNESTSSPEMRKEFASSSIYDSSQSKTTNTKVNVNTEQNSNNMETKSKARVISQYSLLDPQKYQLPEIEKDEEGFHIDLSNISNSLSELPPIENEPESNMFSPSQKFTEDPDNLDSKTQKIQHNIQPDLKVEERYHVNNIPTRENRIPSTLHKSSEHAYANQTPIVSYTKISSERKERHSAAETLEELSDMVDGMMSQDEVTKVQAAKTFEEMTKFDKYKPKDFDAESSISSAVPSLKLTTTIDGNQKASESFKNNMKNTNYRQRINFNAHSERTEKQDFTNQQYNTENIATYNKKDKIIPQSSNTSVDKSDPQHDQFSIIPRDNQYAPKQQGNISPTHDLGTYTLRNSLERSSMQQQTQEQLSVNESPLNVQQNYQNPTYQSVPQVRQNKPYIVANQTLPIHSPLYNQNTATNNNAPNSLSQDQIYQQQWINSGSRPNSTSPVRVKLQSQPQVSVQPQVSPQPYNIQSTPAAGFNNKQYQELNGNYANVSNKMHTTPRTDDSNNSRNGDINNNYDSTESQSNRYQQDPSKHMPDYRPSVQQPTFTQDNMNKTQTPPINNHNYSLPPTMMNKTPIRGHSPNFNGPSPSPNMQQGFVDSRERMQISPIPKQSYPQTQQYAIPVPVNNGMKPNMYIPPQQQSPYHHPNYLPVQNVNMSMNPNRSPQLDGYANHFHPTYGNNYGNSNINGASSHGTVIPSDIPAATTHNTMGIRLHGNNINKKQERKQLYNNIRSGNFGI</sequence>
<feature type="region of interest" description="Disordered" evidence="1">
    <location>
        <begin position="1065"/>
        <end position="1104"/>
    </location>
</feature>
<evidence type="ECO:0000259" key="2">
    <source>
        <dbReference type="Pfam" id="PF08101"/>
    </source>
</evidence>
<feature type="domain" description="Meiotically up-regulated protein Msb1/Mug8" evidence="2">
    <location>
        <begin position="83"/>
        <end position="511"/>
    </location>
</feature>
<reference evidence="4" key="1">
    <citation type="submission" date="2023-07" db="EMBL/GenBank/DDBJ databases">
        <title>A draft genome of Kazachstania heterogenica Y-27499.</title>
        <authorList>
            <person name="Donic C."/>
            <person name="Kralova J.S."/>
            <person name="Fidel L."/>
            <person name="Ben-Dor S."/>
            <person name="Jung S."/>
        </authorList>
    </citation>
    <scope>NUCLEOTIDE SEQUENCE [LARGE SCALE GENOMIC DNA]</scope>
    <source>
        <strain evidence="4">Y27499</strain>
    </source>
</reference>
<dbReference type="Pfam" id="PF08101">
    <property type="entry name" value="Msb1-Mug8_dom"/>
    <property type="match status" value="1"/>
</dbReference>
<feature type="compositionally biased region" description="Low complexity" evidence="1">
    <location>
        <begin position="1081"/>
        <end position="1096"/>
    </location>
</feature>
<feature type="compositionally biased region" description="Basic and acidic residues" evidence="1">
    <location>
        <begin position="29"/>
        <end position="40"/>
    </location>
</feature>
<dbReference type="PANTHER" id="PTHR28093">
    <property type="entry name" value="MORPHOGENESIS-RELATED PROTEIN MSB1"/>
    <property type="match status" value="1"/>
</dbReference>
<proteinExistence type="predicted"/>
<feature type="region of interest" description="Disordered" evidence="1">
    <location>
        <begin position="1122"/>
        <end position="1195"/>
    </location>
</feature>
<feature type="compositionally biased region" description="Polar residues" evidence="1">
    <location>
        <begin position="729"/>
        <end position="738"/>
    </location>
</feature>
<dbReference type="GO" id="GO:0005934">
    <property type="term" value="C:cellular bud tip"/>
    <property type="evidence" value="ECO:0007669"/>
    <property type="project" value="TreeGrafter"/>
</dbReference>
<dbReference type="CDD" id="cd04401">
    <property type="entry name" value="RhoGAP_fMSB1"/>
    <property type="match status" value="1"/>
</dbReference>
<feature type="region of interest" description="Disordered" evidence="1">
    <location>
        <begin position="726"/>
        <end position="747"/>
    </location>
</feature>
<evidence type="ECO:0000313" key="4">
    <source>
        <dbReference type="Proteomes" id="UP001306508"/>
    </source>
</evidence>